<dbReference type="Pfam" id="PF00089">
    <property type="entry name" value="Trypsin"/>
    <property type="match status" value="1"/>
</dbReference>
<keyword evidence="5" id="KW-1185">Reference proteome</keyword>
<dbReference type="PANTHER" id="PTHR24252:SF8">
    <property type="entry name" value="ACROSIN"/>
    <property type="match status" value="1"/>
</dbReference>
<reference evidence="4" key="2">
    <citation type="submission" date="2025-09" db="UniProtKB">
        <authorList>
            <consortium name="Ensembl"/>
        </authorList>
    </citation>
    <scope>IDENTIFICATION</scope>
</reference>
<dbReference type="GO" id="GO:0004252">
    <property type="term" value="F:serine-type endopeptidase activity"/>
    <property type="evidence" value="ECO:0007669"/>
    <property type="project" value="InterPro"/>
</dbReference>
<evidence type="ECO:0000313" key="5">
    <source>
        <dbReference type="Proteomes" id="UP000694421"/>
    </source>
</evidence>
<dbReference type="Ensembl" id="ENSSMRT00000031073.1">
    <property type="protein sequence ID" value="ENSSMRP00000026589.1"/>
    <property type="gene ID" value="ENSSMRG00000020544.1"/>
</dbReference>
<keyword evidence="2" id="KW-1015">Disulfide bond</keyword>
<evidence type="ECO:0000313" key="4">
    <source>
        <dbReference type="Ensembl" id="ENSSMRP00000026589.1"/>
    </source>
</evidence>
<dbReference type="GO" id="GO:0006508">
    <property type="term" value="P:proteolysis"/>
    <property type="evidence" value="ECO:0007669"/>
    <property type="project" value="InterPro"/>
</dbReference>
<feature type="domain" description="Peptidase S1" evidence="3">
    <location>
        <begin position="31"/>
        <end position="101"/>
    </location>
</feature>
<dbReference type="Proteomes" id="UP000694421">
    <property type="component" value="Unplaced"/>
</dbReference>
<organism evidence="4 5">
    <name type="scientific">Salvator merianae</name>
    <name type="common">Argentine black and white tegu</name>
    <name type="synonym">Tupinambis merianae</name>
    <dbReference type="NCBI Taxonomy" id="96440"/>
    <lineage>
        <taxon>Eukaryota</taxon>
        <taxon>Metazoa</taxon>
        <taxon>Chordata</taxon>
        <taxon>Craniata</taxon>
        <taxon>Vertebrata</taxon>
        <taxon>Euteleostomi</taxon>
        <taxon>Lepidosauria</taxon>
        <taxon>Squamata</taxon>
        <taxon>Bifurcata</taxon>
        <taxon>Unidentata</taxon>
        <taxon>Episquamata</taxon>
        <taxon>Laterata</taxon>
        <taxon>Teiioidea</taxon>
        <taxon>Teiidae</taxon>
        <taxon>Salvator</taxon>
    </lineage>
</organism>
<sequence>MAHGNCWQSLSIFSGICGRRPMAASRNLLRIVAGTNALPGTWPWQVSFQLPTEKGPTNYCGGSLISPRWVLSAAHCFEIKENPKVGTVTESRTSSYAWGLA</sequence>
<reference evidence="4" key="1">
    <citation type="submission" date="2025-08" db="UniProtKB">
        <authorList>
            <consortium name="Ensembl"/>
        </authorList>
    </citation>
    <scope>IDENTIFICATION</scope>
</reference>
<dbReference type="PROSITE" id="PS50240">
    <property type="entry name" value="TRYPSIN_DOM"/>
    <property type="match status" value="1"/>
</dbReference>
<dbReference type="Gene3D" id="2.40.10.10">
    <property type="entry name" value="Trypsin-like serine proteases"/>
    <property type="match status" value="1"/>
</dbReference>
<proteinExistence type="inferred from homology"/>
<dbReference type="GeneTree" id="ENSGT00960000189403"/>
<comment type="similarity">
    <text evidence="1">Belongs to the peptidase S1 family. Snake venom subfamily.</text>
</comment>
<evidence type="ECO:0000256" key="2">
    <source>
        <dbReference type="ARBA" id="ARBA00023157"/>
    </source>
</evidence>
<protein>
    <recommendedName>
        <fullName evidence="3">Peptidase S1 domain-containing protein</fullName>
    </recommendedName>
</protein>
<evidence type="ECO:0000256" key="1">
    <source>
        <dbReference type="ARBA" id="ARBA00009228"/>
    </source>
</evidence>
<name>A0A8D0E526_SALMN</name>
<dbReference type="InterPro" id="IPR009003">
    <property type="entry name" value="Peptidase_S1_PA"/>
</dbReference>
<dbReference type="OMA" id="PWIAGTK"/>
<accession>A0A8D0E526</accession>
<dbReference type="GO" id="GO:0007340">
    <property type="term" value="P:acrosome reaction"/>
    <property type="evidence" value="ECO:0007669"/>
    <property type="project" value="TreeGrafter"/>
</dbReference>
<dbReference type="PROSITE" id="PS00134">
    <property type="entry name" value="TRYPSIN_HIS"/>
    <property type="match status" value="1"/>
</dbReference>
<dbReference type="InterPro" id="IPR001254">
    <property type="entry name" value="Trypsin_dom"/>
</dbReference>
<dbReference type="SUPFAM" id="SSF50494">
    <property type="entry name" value="Trypsin-like serine proteases"/>
    <property type="match status" value="1"/>
</dbReference>
<dbReference type="PANTHER" id="PTHR24252">
    <property type="entry name" value="ACROSIN-RELATED"/>
    <property type="match status" value="1"/>
</dbReference>
<evidence type="ECO:0000259" key="3">
    <source>
        <dbReference type="PROSITE" id="PS50240"/>
    </source>
</evidence>
<dbReference type="InterPro" id="IPR018114">
    <property type="entry name" value="TRYPSIN_HIS"/>
</dbReference>
<dbReference type="InterPro" id="IPR043504">
    <property type="entry name" value="Peptidase_S1_PA_chymotrypsin"/>
</dbReference>
<dbReference type="AlphaFoldDB" id="A0A8D0E526"/>